<organism evidence="1 2">
    <name type="scientific">Sulfobacillus benefaciens</name>
    <dbReference type="NCBI Taxonomy" id="453960"/>
    <lineage>
        <taxon>Bacteria</taxon>
        <taxon>Bacillati</taxon>
        <taxon>Bacillota</taxon>
        <taxon>Clostridia</taxon>
        <taxon>Eubacteriales</taxon>
        <taxon>Clostridiales Family XVII. Incertae Sedis</taxon>
        <taxon>Sulfobacillus</taxon>
    </lineage>
</organism>
<accession>A0A2T2WTG7</accession>
<evidence type="ECO:0000313" key="1">
    <source>
        <dbReference type="EMBL" id="PSR25538.1"/>
    </source>
</evidence>
<dbReference type="Proteomes" id="UP000242699">
    <property type="component" value="Unassembled WGS sequence"/>
</dbReference>
<dbReference type="AlphaFoldDB" id="A0A2T2WTG7"/>
<evidence type="ECO:0000313" key="2">
    <source>
        <dbReference type="Proteomes" id="UP000242699"/>
    </source>
</evidence>
<comment type="caution">
    <text evidence="1">The sequence shown here is derived from an EMBL/GenBank/DDBJ whole genome shotgun (WGS) entry which is preliminary data.</text>
</comment>
<protein>
    <submittedName>
        <fullName evidence="1">Uncharacterized protein</fullName>
    </submittedName>
</protein>
<proteinExistence type="predicted"/>
<sequence length="117" mass="13804">MTQHDDMVTKILDTNHAILQEFFIGQASGRYYDGTCWQLYWDQQDDTLFIYQEVSCNSWLQRDDHSLRLIVSYSGYCDIPEEELFHEGDCVDDFGYAEWLEFIASAIEDAIDREHNC</sequence>
<gene>
    <name evidence="1" type="ORF">C7B43_16665</name>
</gene>
<name>A0A2T2WTG7_9FIRM</name>
<reference evidence="1 2" key="1">
    <citation type="journal article" date="2014" name="BMC Genomics">
        <title>Comparison of environmental and isolate Sulfobacillus genomes reveals diverse carbon, sulfur, nitrogen, and hydrogen metabolisms.</title>
        <authorList>
            <person name="Justice N.B."/>
            <person name="Norman A."/>
            <person name="Brown C.T."/>
            <person name="Singh A."/>
            <person name="Thomas B.C."/>
            <person name="Banfield J.F."/>
        </authorList>
    </citation>
    <scope>NUCLEOTIDE SEQUENCE [LARGE SCALE GENOMIC DNA]</scope>
    <source>
        <strain evidence="1">AMDSBA1</strain>
    </source>
</reference>
<dbReference type="EMBL" id="PXYT01000053">
    <property type="protein sequence ID" value="PSR25538.1"/>
    <property type="molecule type" value="Genomic_DNA"/>
</dbReference>